<accession>A0A0F9Z2T8</accession>
<protein>
    <recommendedName>
        <fullName evidence="2">HEAT repeat domain-containing protein</fullName>
    </recommendedName>
</protein>
<dbReference type="InterPro" id="IPR016024">
    <property type="entry name" value="ARM-type_fold"/>
</dbReference>
<gene>
    <name evidence="1" type="ORF">LCGC14_0019200</name>
</gene>
<dbReference type="InterPro" id="IPR011989">
    <property type="entry name" value="ARM-like"/>
</dbReference>
<dbReference type="EMBL" id="LAZR01000003">
    <property type="protein sequence ID" value="KKO11439.1"/>
    <property type="molecule type" value="Genomic_DNA"/>
</dbReference>
<dbReference type="AlphaFoldDB" id="A0A0F9Z2T8"/>
<organism evidence="1">
    <name type="scientific">marine sediment metagenome</name>
    <dbReference type="NCBI Taxonomy" id="412755"/>
    <lineage>
        <taxon>unclassified sequences</taxon>
        <taxon>metagenomes</taxon>
        <taxon>ecological metagenomes</taxon>
    </lineage>
</organism>
<comment type="caution">
    <text evidence="1">The sequence shown here is derived from an EMBL/GenBank/DDBJ whole genome shotgun (WGS) entry which is preliminary data.</text>
</comment>
<dbReference type="SUPFAM" id="SSF48371">
    <property type="entry name" value="ARM repeat"/>
    <property type="match status" value="1"/>
</dbReference>
<reference evidence="1" key="1">
    <citation type="journal article" date="2015" name="Nature">
        <title>Complex archaea that bridge the gap between prokaryotes and eukaryotes.</title>
        <authorList>
            <person name="Spang A."/>
            <person name="Saw J.H."/>
            <person name="Jorgensen S.L."/>
            <person name="Zaremba-Niedzwiedzka K."/>
            <person name="Martijn J."/>
            <person name="Lind A.E."/>
            <person name="van Eijk R."/>
            <person name="Schleper C."/>
            <person name="Guy L."/>
            <person name="Ettema T.J."/>
        </authorList>
    </citation>
    <scope>NUCLEOTIDE SEQUENCE</scope>
</reference>
<evidence type="ECO:0008006" key="2">
    <source>
        <dbReference type="Google" id="ProtNLM"/>
    </source>
</evidence>
<dbReference type="Gene3D" id="1.25.10.10">
    <property type="entry name" value="Leucine-rich Repeat Variant"/>
    <property type="match status" value="1"/>
</dbReference>
<sequence>MWMRVKSVTLKVVLIGALCVVGALGVGLLRAQPAAEPEPTVEERVAAEVSRLQSGDLGARIMAARELATMGPAAIEAVPSLVIQLRDENAKLRGYAAIALGEIAPQDDAVKGKLLMLLFDEYLGVRIAGMQAVQKIHARANALAAAAAE</sequence>
<name>A0A0F9Z2T8_9ZZZZ</name>
<evidence type="ECO:0000313" key="1">
    <source>
        <dbReference type="EMBL" id="KKO11439.1"/>
    </source>
</evidence>
<proteinExistence type="predicted"/>